<accession>A0A3L6QWJ3</accession>
<dbReference type="Proteomes" id="UP000275267">
    <property type="component" value="Unassembled WGS sequence"/>
</dbReference>
<proteinExistence type="predicted"/>
<keyword evidence="2" id="KW-1185">Reference proteome</keyword>
<organism evidence="1 2">
    <name type="scientific">Panicum miliaceum</name>
    <name type="common">Proso millet</name>
    <name type="synonym">Broomcorn millet</name>
    <dbReference type="NCBI Taxonomy" id="4540"/>
    <lineage>
        <taxon>Eukaryota</taxon>
        <taxon>Viridiplantae</taxon>
        <taxon>Streptophyta</taxon>
        <taxon>Embryophyta</taxon>
        <taxon>Tracheophyta</taxon>
        <taxon>Spermatophyta</taxon>
        <taxon>Magnoliopsida</taxon>
        <taxon>Liliopsida</taxon>
        <taxon>Poales</taxon>
        <taxon>Poaceae</taxon>
        <taxon>PACMAD clade</taxon>
        <taxon>Panicoideae</taxon>
        <taxon>Panicodae</taxon>
        <taxon>Paniceae</taxon>
        <taxon>Panicinae</taxon>
        <taxon>Panicum</taxon>
        <taxon>Panicum sect. Panicum</taxon>
    </lineage>
</organism>
<reference evidence="2" key="1">
    <citation type="journal article" date="2019" name="Nat. Commun.">
        <title>The genome of broomcorn millet.</title>
        <authorList>
            <person name="Zou C."/>
            <person name="Miki D."/>
            <person name="Li D."/>
            <person name="Tang Q."/>
            <person name="Xiao L."/>
            <person name="Rajput S."/>
            <person name="Deng P."/>
            <person name="Jia W."/>
            <person name="Huang R."/>
            <person name="Zhang M."/>
            <person name="Sun Y."/>
            <person name="Hu J."/>
            <person name="Fu X."/>
            <person name="Schnable P.S."/>
            <person name="Li F."/>
            <person name="Zhang H."/>
            <person name="Feng B."/>
            <person name="Zhu X."/>
            <person name="Liu R."/>
            <person name="Schnable J.C."/>
            <person name="Zhu J.-K."/>
            <person name="Zhang H."/>
        </authorList>
    </citation>
    <scope>NUCLEOTIDE SEQUENCE [LARGE SCALE GENOMIC DNA]</scope>
</reference>
<dbReference type="AlphaFoldDB" id="A0A3L6QWJ3"/>
<protein>
    <submittedName>
        <fullName evidence="1">Uncharacterized protein</fullName>
    </submittedName>
</protein>
<comment type="caution">
    <text evidence="1">The sequence shown here is derived from an EMBL/GenBank/DDBJ whole genome shotgun (WGS) entry which is preliminary data.</text>
</comment>
<evidence type="ECO:0000313" key="1">
    <source>
        <dbReference type="EMBL" id="RLM87696.1"/>
    </source>
</evidence>
<dbReference type="EMBL" id="PQIB02000011">
    <property type="protein sequence ID" value="RLM87696.1"/>
    <property type="molecule type" value="Genomic_DNA"/>
</dbReference>
<name>A0A3L6QWJ3_PANMI</name>
<sequence length="80" mass="9564">MTPYSIFFLEMKMVELDVFYRKFSGEGGAELFFRAPELFQTRQNIRRPFFPALKDEPPARRWLPFFSPAPDQTNQQENKN</sequence>
<gene>
    <name evidence="1" type="ORF">C2845_PM04G16320</name>
</gene>
<evidence type="ECO:0000313" key="2">
    <source>
        <dbReference type="Proteomes" id="UP000275267"/>
    </source>
</evidence>